<evidence type="ECO:0000313" key="3">
    <source>
        <dbReference type="Proteomes" id="UP000314294"/>
    </source>
</evidence>
<feature type="compositionally biased region" description="Pro residues" evidence="1">
    <location>
        <begin position="82"/>
        <end position="101"/>
    </location>
</feature>
<dbReference type="Proteomes" id="UP000314294">
    <property type="component" value="Unassembled WGS sequence"/>
</dbReference>
<keyword evidence="3" id="KW-1185">Reference proteome</keyword>
<protein>
    <submittedName>
        <fullName evidence="2">Uncharacterized protein</fullName>
    </submittedName>
</protein>
<gene>
    <name evidence="2" type="ORF">EYF80_028669</name>
</gene>
<proteinExistence type="predicted"/>
<evidence type="ECO:0000313" key="2">
    <source>
        <dbReference type="EMBL" id="TNN61161.1"/>
    </source>
</evidence>
<comment type="caution">
    <text evidence="2">The sequence shown here is derived from an EMBL/GenBank/DDBJ whole genome shotgun (WGS) entry which is preliminary data.</text>
</comment>
<feature type="region of interest" description="Disordered" evidence="1">
    <location>
        <begin position="22"/>
        <end position="131"/>
    </location>
</feature>
<dbReference type="EMBL" id="SRLO01000321">
    <property type="protein sequence ID" value="TNN61161.1"/>
    <property type="molecule type" value="Genomic_DNA"/>
</dbReference>
<reference evidence="2 3" key="1">
    <citation type="submission" date="2019-03" db="EMBL/GenBank/DDBJ databases">
        <title>First draft genome of Liparis tanakae, snailfish: a comprehensive survey of snailfish specific genes.</title>
        <authorList>
            <person name="Kim W."/>
            <person name="Song I."/>
            <person name="Jeong J.-H."/>
            <person name="Kim D."/>
            <person name="Kim S."/>
            <person name="Ryu S."/>
            <person name="Song J.Y."/>
            <person name="Lee S.K."/>
        </authorList>
    </citation>
    <scope>NUCLEOTIDE SEQUENCE [LARGE SCALE GENOMIC DNA]</scope>
    <source>
        <tissue evidence="2">Muscle</tissue>
    </source>
</reference>
<sequence length="131" mass="13760">MKVVFKGDGAALWGHLSTTTSTLTSGLRCRGTRPSARSCRPRAPRTAVRPPTPSSSPSTMTSTLPAVGLPPSESDSGDSPELLPPLPQLPPGSGTPPPTPTDKPCWVRIRMRTQHPQPRGDGEMGVESVGK</sequence>
<organism evidence="2 3">
    <name type="scientific">Liparis tanakae</name>
    <name type="common">Tanaka's snailfish</name>
    <dbReference type="NCBI Taxonomy" id="230148"/>
    <lineage>
        <taxon>Eukaryota</taxon>
        <taxon>Metazoa</taxon>
        <taxon>Chordata</taxon>
        <taxon>Craniata</taxon>
        <taxon>Vertebrata</taxon>
        <taxon>Euteleostomi</taxon>
        <taxon>Actinopterygii</taxon>
        <taxon>Neopterygii</taxon>
        <taxon>Teleostei</taxon>
        <taxon>Neoteleostei</taxon>
        <taxon>Acanthomorphata</taxon>
        <taxon>Eupercaria</taxon>
        <taxon>Perciformes</taxon>
        <taxon>Cottioidei</taxon>
        <taxon>Cottales</taxon>
        <taxon>Liparidae</taxon>
        <taxon>Liparis</taxon>
    </lineage>
</organism>
<feature type="compositionally biased region" description="Low complexity" evidence="1">
    <location>
        <begin position="44"/>
        <end position="81"/>
    </location>
</feature>
<dbReference type="AlphaFoldDB" id="A0A4Z2H675"/>
<feature type="compositionally biased region" description="Low complexity" evidence="1">
    <location>
        <begin position="22"/>
        <end position="38"/>
    </location>
</feature>
<evidence type="ECO:0000256" key="1">
    <source>
        <dbReference type="SAM" id="MobiDB-lite"/>
    </source>
</evidence>
<accession>A0A4Z2H675</accession>
<name>A0A4Z2H675_9TELE</name>